<evidence type="ECO:0000313" key="2">
    <source>
        <dbReference type="EMBL" id="GFD25745.1"/>
    </source>
</evidence>
<dbReference type="EMBL" id="BKCJ011363118">
    <property type="protein sequence ID" value="GFD25745.1"/>
    <property type="molecule type" value="Genomic_DNA"/>
</dbReference>
<gene>
    <name evidence="2" type="ORF">Tci_897714</name>
</gene>
<name>A0A699US50_TANCI</name>
<feature type="region of interest" description="Disordered" evidence="1">
    <location>
        <begin position="1"/>
        <end position="47"/>
    </location>
</feature>
<reference evidence="2" key="1">
    <citation type="journal article" date="2019" name="Sci. Rep.">
        <title>Draft genome of Tanacetum cinerariifolium, the natural source of mosquito coil.</title>
        <authorList>
            <person name="Yamashiro T."/>
            <person name="Shiraishi A."/>
            <person name="Satake H."/>
            <person name="Nakayama K."/>
        </authorList>
    </citation>
    <scope>NUCLEOTIDE SEQUENCE</scope>
</reference>
<evidence type="ECO:0000256" key="1">
    <source>
        <dbReference type="SAM" id="MobiDB-lite"/>
    </source>
</evidence>
<comment type="caution">
    <text evidence="2">The sequence shown here is derived from an EMBL/GenBank/DDBJ whole genome shotgun (WGS) entry which is preliminary data.</text>
</comment>
<feature type="non-terminal residue" evidence="2">
    <location>
        <position position="68"/>
    </location>
</feature>
<proteinExistence type="predicted"/>
<sequence>MSSRHARGPSTASSSSLMQDVPGAFPPPPIVSQDDEDDEQQEVTFQSLSRAVYARRNEYVRPKHVRIK</sequence>
<dbReference type="AlphaFoldDB" id="A0A699US50"/>
<accession>A0A699US50</accession>
<organism evidence="2">
    <name type="scientific">Tanacetum cinerariifolium</name>
    <name type="common">Dalmatian daisy</name>
    <name type="synonym">Chrysanthemum cinerariifolium</name>
    <dbReference type="NCBI Taxonomy" id="118510"/>
    <lineage>
        <taxon>Eukaryota</taxon>
        <taxon>Viridiplantae</taxon>
        <taxon>Streptophyta</taxon>
        <taxon>Embryophyta</taxon>
        <taxon>Tracheophyta</taxon>
        <taxon>Spermatophyta</taxon>
        <taxon>Magnoliopsida</taxon>
        <taxon>eudicotyledons</taxon>
        <taxon>Gunneridae</taxon>
        <taxon>Pentapetalae</taxon>
        <taxon>asterids</taxon>
        <taxon>campanulids</taxon>
        <taxon>Asterales</taxon>
        <taxon>Asteraceae</taxon>
        <taxon>Asteroideae</taxon>
        <taxon>Anthemideae</taxon>
        <taxon>Anthemidinae</taxon>
        <taxon>Tanacetum</taxon>
    </lineage>
</organism>
<protein>
    <submittedName>
        <fullName evidence="2">Uncharacterized protein</fullName>
    </submittedName>
</protein>